<feature type="region of interest" description="Disordered" evidence="1">
    <location>
        <begin position="1"/>
        <end position="61"/>
    </location>
</feature>
<evidence type="ECO:0000313" key="2">
    <source>
        <dbReference type="EMBL" id="OMP03589.1"/>
    </source>
</evidence>
<evidence type="ECO:0000256" key="1">
    <source>
        <dbReference type="SAM" id="MobiDB-lite"/>
    </source>
</evidence>
<accession>A0A1R3K965</accession>
<feature type="compositionally biased region" description="Polar residues" evidence="1">
    <location>
        <begin position="1"/>
        <end position="22"/>
    </location>
</feature>
<comment type="caution">
    <text evidence="2">The sequence shown here is derived from an EMBL/GenBank/DDBJ whole genome shotgun (WGS) entry which is preliminary data.</text>
</comment>
<dbReference type="Proteomes" id="UP000188268">
    <property type="component" value="Unassembled WGS sequence"/>
</dbReference>
<dbReference type="EMBL" id="AWWV01006017">
    <property type="protein sequence ID" value="OMP03589.1"/>
    <property type="molecule type" value="Genomic_DNA"/>
</dbReference>
<dbReference type="Gramene" id="OMP03589">
    <property type="protein sequence ID" value="OMP03589"/>
    <property type="gene ID" value="CCACVL1_02356"/>
</dbReference>
<sequence length="61" mass="6786">MYWSNSSITPQLMRSSKIQVNRNKAPCDETERRSEGMQAKEESKSQANANAVGKGAKKKKA</sequence>
<reference evidence="2 3" key="1">
    <citation type="submission" date="2013-09" db="EMBL/GenBank/DDBJ databases">
        <title>Corchorus capsularis genome sequencing.</title>
        <authorList>
            <person name="Alam M."/>
            <person name="Haque M.S."/>
            <person name="Islam M.S."/>
            <person name="Emdad E.M."/>
            <person name="Islam M.M."/>
            <person name="Ahmed B."/>
            <person name="Halim A."/>
            <person name="Hossen Q.M.M."/>
            <person name="Hossain M.Z."/>
            <person name="Ahmed R."/>
            <person name="Khan M.M."/>
            <person name="Islam R."/>
            <person name="Rashid M.M."/>
            <person name="Khan S.A."/>
            <person name="Rahman M.S."/>
            <person name="Alam M."/>
        </authorList>
    </citation>
    <scope>NUCLEOTIDE SEQUENCE [LARGE SCALE GENOMIC DNA]</scope>
    <source>
        <strain evidence="3">cv. CVL-1</strain>
        <tissue evidence="2">Whole seedling</tissue>
    </source>
</reference>
<keyword evidence="3" id="KW-1185">Reference proteome</keyword>
<proteinExistence type="predicted"/>
<dbReference type="AlphaFoldDB" id="A0A1R3K965"/>
<organism evidence="2 3">
    <name type="scientific">Corchorus capsularis</name>
    <name type="common">Jute</name>
    <dbReference type="NCBI Taxonomy" id="210143"/>
    <lineage>
        <taxon>Eukaryota</taxon>
        <taxon>Viridiplantae</taxon>
        <taxon>Streptophyta</taxon>
        <taxon>Embryophyta</taxon>
        <taxon>Tracheophyta</taxon>
        <taxon>Spermatophyta</taxon>
        <taxon>Magnoliopsida</taxon>
        <taxon>eudicotyledons</taxon>
        <taxon>Gunneridae</taxon>
        <taxon>Pentapetalae</taxon>
        <taxon>rosids</taxon>
        <taxon>malvids</taxon>
        <taxon>Malvales</taxon>
        <taxon>Malvaceae</taxon>
        <taxon>Grewioideae</taxon>
        <taxon>Apeibeae</taxon>
        <taxon>Corchorus</taxon>
    </lineage>
</organism>
<protein>
    <submittedName>
        <fullName evidence="2">Uncharacterized protein</fullName>
    </submittedName>
</protein>
<feature type="compositionally biased region" description="Basic and acidic residues" evidence="1">
    <location>
        <begin position="25"/>
        <end position="44"/>
    </location>
</feature>
<evidence type="ECO:0000313" key="3">
    <source>
        <dbReference type="Proteomes" id="UP000188268"/>
    </source>
</evidence>
<gene>
    <name evidence="2" type="ORF">CCACVL1_02356</name>
</gene>
<name>A0A1R3K965_COCAP</name>